<gene>
    <name evidence="1" type="ORF">C2G38_2048245</name>
</gene>
<comment type="caution">
    <text evidence="1">The sequence shown here is derived from an EMBL/GenBank/DDBJ whole genome shotgun (WGS) entry which is preliminary data.</text>
</comment>
<dbReference type="OrthoDB" id="2448326at2759"/>
<accession>A0A397U6H2</accession>
<reference evidence="1 2" key="1">
    <citation type="submission" date="2018-06" db="EMBL/GenBank/DDBJ databases">
        <title>Comparative genomics reveals the genomic features of Rhizophagus irregularis, R. cerebriforme, R. diaphanum and Gigaspora rosea, and their symbiotic lifestyle signature.</title>
        <authorList>
            <person name="Morin E."/>
            <person name="San Clemente H."/>
            <person name="Chen E.C.H."/>
            <person name="De La Providencia I."/>
            <person name="Hainaut M."/>
            <person name="Kuo A."/>
            <person name="Kohler A."/>
            <person name="Murat C."/>
            <person name="Tang N."/>
            <person name="Roy S."/>
            <person name="Loubradou J."/>
            <person name="Henrissat B."/>
            <person name="Grigoriev I.V."/>
            <person name="Corradi N."/>
            <person name="Roux C."/>
            <person name="Martin F.M."/>
        </authorList>
    </citation>
    <scope>NUCLEOTIDE SEQUENCE [LARGE SCALE GENOMIC DNA]</scope>
    <source>
        <strain evidence="1 2">DAOM 194757</strain>
    </source>
</reference>
<keyword evidence="2" id="KW-1185">Reference proteome</keyword>
<protein>
    <submittedName>
        <fullName evidence="1">Uncharacterized protein</fullName>
    </submittedName>
</protein>
<dbReference type="Proteomes" id="UP000266673">
    <property type="component" value="Unassembled WGS sequence"/>
</dbReference>
<dbReference type="EMBL" id="QKWP01002133">
    <property type="protein sequence ID" value="RIB04668.1"/>
    <property type="molecule type" value="Genomic_DNA"/>
</dbReference>
<sequence length="315" mass="36459">MVINIDSNITSSGSYYRFQKWLEELSKYEEPLPKGLLFLAFDNEQKGQKNYLDRGFNTVIYHIDTSFIAFNMASQNKIQYTNSPWARNSPSRSQYEELFDISPKMQEVIDEELYSYLAEVLILLSEEKSSTNIIDSLAASISINVTKMKFCPSCNLQNIENRKKNCPNCGTQLPTLAEIQKEKTDEIKNNINKQLTNQLIFKQYRIDDEQDDTSTPRISHTQRITDQGVNVPEIYIPDQINLNPNSITNVEQVLLHIEKISGIKNGIRKWVVVVCEGVPYRYATKLKEKFPWLVLIPGQLHEEMNMLSAYVELNW</sequence>
<evidence type="ECO:0000313" key="2">
    <source>
        <dbReference type="Proteomes" id="UP000266673"/>
    </source>
</evidence>
<evidence type="ECO:0000313" key="1">
    <source>
        <dbReference type="EMBL" id="RIB04668.1"/>
    </source>
</evidence>
<proteinExistence type="predicted"/>
<organism evidence="1 2">
    <name type="scientific">Gigaspora rosea</name>
    <dbReference type="NCBI Taxonomy" id="44941"/>
    <lineage>
        <taxon>Eukaryota</taxon>
        <taxon>Fungi</taxon>
        <taxon>Fungi incertae sedis</taxon>
        <taxon>Mucoromycota</taxon>
        <taxon>Glomeromycotina</taxon>
        <taxon>Glomeromycetes</taxon>
        <taxon>Diversisporales</taxon>
        <taxon>Gigasporaceae</taxon>
        <taxon>Gigaspora</taxon>
    </lineage>
</organism>
<name>A0A397U6H2_9GLOM</name>
<dbReference type="AlphaFoldDB" id="A0A397U6H2"/>